<name>A0ABU5DQ48_9BURK</name>
<keyword evidence="3" id="KW-1185">Reference proteome</keyword>
<dbReference type="EMBL" id="JAXCLA010000010">
    <property type="protein sequence ID" value="MDY0748451.1"/>
    <property type="molecule type" value="Genomic_DNA"/>
</dbReference>
<feature type="transmembrane region" description="Helical" evidence="1">
    <location>
        <begin position="42"/>
        <end position="61"/>
    </location>
</feature>
<sequence length="101" mass="11106">MTQEVPDDPLEALLREQFDGPVPDEGFSARVMQRIPRRRRKVQPILIGLLAGAAGCFASLLRWPALNLEQWHSAGTLALTGAMAALTLLIGWWGIAEADDR</sequence>
<dbReference type="RefSeq" id="WP_320426419.1">
    <property type="nucleotide sequence ID" value="NZ_JAXCLA010000010.1"/>
</dbReference>
<dbReference type="Proteomes" id="UP001285263">
    <property type="component" value="Unassembled WGS sequence"/>
</dbReference>
<dbReference type="InterPro" id="IPR036592">
    <property type="entry name" value="PSI_PsaL_sf"/>
</dbReference>
<accession>A0ABU5DQ48</accession>
<gene>
    <name evidence="2" type="ORF">SNE35_28385</name>
</gene>
<feature type="transmembrane region" description="Helical" evidence="1">
    <location>
        <begin position="73"/>
        <end position="95"/>
    </location>
</feature>
<proteinExistence type="predicted"/>
<keyword evidence="1" id="KW-0472">Membrane</keyword>
<keyword evidence="1" id="KW-1133">Transmembrane helix</keyword>
<comment type="caution">
    <text evidence="2">The sequence shown here is derived from an EMBL/GenBank/DDBJ whole genome shotgun (WGS) entry which is preliminary data.</text>
</comment>
<protein>
    <recommendedName>
        <fullName evidence="4">DUF3040 domain-containing protein</fullName>
    </recommendedName>
</protein>
<keyword evidence="1" id="KW-0812">Transmembrane</keyword>
<evidence type="ECO:0008006" key="4">
    <source>
        <dbReference type="Google" id="ProtNLM"/>
    </source>
</evidence>
<evidence type="ECO:0000256" key="1">
    <source>
        <dbReference type="SAM" id="Phobius"/>
    </source>
</evidence>
<evidence type="ECO:0000313" key="2">
    <source>
        <dbReference type="EMBL" id="MDY0748451.1"/>
    </source>
</evidence>
<evidence type="ECO:0000313" key="3">
    <source>
        <dbReference type="Proteomes" id="UP001285263"/>
    </source>
</evidence>
<dbReference type="SUPFAM" id="SSF81568">
    <property type="entry name" value="Photosystem I reaction center subunit XI, PsaL"/>
    <property type="match status" value="1"/>
</dbReference>
<organism evidence="2 3">
    <name type="scientific">Roseateles agri</name>
    <dbReference type="NCBI Taxonomy" id="3098619"/>
    <lineage>
        <taxon>Bacteria</taxon>
        <taxon>Pseudomonadati</taxon>
        <taxon>Pseudomonadota</taxon>
        <taxon>Betaproteobacteria</taxon>
        <taxon>Burkholderiales</taxon>
        <taxon>Sphaerotilaceae</taxon>
        <taxon>Roseateles</taxon>
    </lineage>
</organism>
<reference evidence="2 3" key="1">
    <citation type="submission" date="2023-11" db="EMBL/GenBank/DDBJ databases">
        <title>Paucibacter sp. nov., isolated from fresh soil in Korea.</title>
        <authorList>
            <person name="Le N.T.T."/>
        </authorList>
    </citation>
    <scope>NUCLEOTIDE SEQUENCE [LARGE SCALE GENOMIC DNA]</scope>
    <source>
        <strain evidence="2 3">R3-3</strain>
    </source>
</reference>